<accession>A0A8T9SW23</accession>
<keyword evidence="4" id="KW-1185">Reference proteome</keyword>
<dbReference type="EMBL" id="CP095053">
    <property type="protein sequence ID" value="UOR05154.1"/>
    <property type="molecule type" value="Genomic_DNA"/>
</dbReference>
<organism evidence="3 4">
    <name type="scientific">Hymenobacter aerilatus</name>
    <dbReference type="NCBI Taxonomy" id="2932251"/>
    <lineage>
        <taxon>Bacteria</taxon>
        <taxon>Pseudomonadati</taxon>
        <taxon>Bacteroidota</taxon>
        <taxon>Cytophagia</taxon>
        <taxon>Cytophagales</taxon>
        <taxon>Hymenobacteraceae</taxon>
        <taxon>Hymenobacter</taxon>
    </lineage>
</organism>
<sequence length="389" mass="43966">MTLLYSLRFPAKAALLSVGLSLGFHFASAQEAPPRTPVYPVPAPTPSDTISVGEVGQTTEAREFAVPSVIGMGPSKGIVAHIERLSDFRIDTKTKSNTEGVADVNTRTTVTKNSRAFIKAYAPLWNRPHLKVILGVNYDREEFQFKDPDASPFYRNLEDKGLKTLGAQLAAIRPIDEVHWYLARVKGELNGDYTSESSNLGFNDYLKMSGEFIYGWKRNARFAWGVGLQLSYTFGRQSIYPVILYNRTWNEHWGVESLFPARVTFRYNVNEKTLLLGGYTVDGLNYNITLREPLPNSNLTTLIIRETELKPRLRLEREIYDFLWFGIEAGYRYNASFNGFDYDGNRGFSLFRAGTRPRIIDNTLGGAPYASLEVFIVPPRKLLKKTMGK</sequence>
<feature type="domain" description="DUF6268" evidence="2">
    <location>
        <begin position="162"/>
        <end position="334"/>
    </location>
</feature>
<dbReference type="RefSeq" id="WP_245093170.1">
    <property type="nucleotide sequence ID" value="NZ_CP095053.1"/>
</dbReference>
<evidence type="ECO:0000259" key="2">
    <source>
        <dbReference type="Pfam" id="PF19783"/>
    </source>
</evidence>
<dbReference type="AlphaFoldDB" id="A0A8T9SW23"/>
<gene>
    <name evidence="3" type="ORF">MUN82_19730</name>
</gene>
<dbReference type="Proteomes" id="UP000829925">
    <property type="component" value="Chromosome"/>
</dbReference>
<dbReference type="Pfam" id="PF19783">
    <property type="entry name" value="DUF6268"/>
    <property type="match status" value="1"/>
</dbReference>
<dbReference type="InterPro" id="IPR046235">
    <property type="entry name" value="DUF6268"/>
</dbReference>
<dbReference type="KEGG" id="haei:MUN82_19730"/>
<feature type="chain" id="PRO_5035913569" evidence="1">
    <location>
        <begin position="30"/>
        <end position="389"/>
    </location>
</feature>
<evidence type="ECO:0000256" key="1">
    <source>
        <dbReference type="SAM" id="SignalP"/>
    </source>
</evidence>
<protein>
    <submittedName>
        <fullName evidence="3">DUF6268 family outer membrane beta-barrel protein</fullName>
    </submittedName>
</protein>
<name>A0A8T9SW23_9BACT</name>
<evidence type="ECO:0000313" key="3">
    <source>
        <dbReference type="EMBL" id="UOR05154.1"/>
    </source>
</evidence>
<feature type="signal peptide" evidence="1">
    <location>
        <begin position="1"/>
        <end position="29"/>
    </location>
</feature>
<evidence type="ECO:0000313" key="4">
    <source>
        <dbReference type="Proteomes" id="UP000829925"/>
    </source>
</evidence>
<reference evidence="3 4" key="1">
    <citation type="submission" date="2022-04" db="EMBL/GenBank/DDBJ databases">
        <title>Hymenobacter sp. isolated from the air.</title>
        <authorList>
            <person name="Won M."/>
            <person name="Lee C.-M."/>
            <person name="Woen H.-Y."/>
            <person name="Kwon S.-W."/>
        </authorList>
    </citation>
    <scope>NUCLEOTIDE SEQUENCE [LARGE SCALE GENOMIC DNA]</scope>
    <source>
        <strain evidence="4">5413 J-13</strain>
    </source>
</reference>
<proteinExistence type="predicted"/>
<keyword evidence="1" id="KW-0732">Signal</keyword>